<dbReference type="Proteomes" id="UP000697107">
    <property type="component" value="Unassembled WGS sequence"/>
</dbReference>
<sequence>MVVAHQVAIALFLRKTVINTRTKVTVAETVALEIEAEITQGKVAGMVDEEDGSATTDFKGEVLTPSWQHLLSSCRPPASSDTPSHNEYTGELVAAACRRFPSHRRGTTIVEPLTKSGESGARGSSNTGPATALIPVGVTATTEFTS</sequence>
<dbReference type="AlphaFoldDB" id="A0A8T1GEK7"/>
<organism evidence="1 2">
    <name type="scientific">Phytophthora cactorum</name>
    <dbReference type="NCBI Taxonomy" id="29920"/>
    <lineage>
        <taxon>Eukaryota</taxon>
        <taxon>Sar</taxon>
        <taxon>Stramenopiles</taxon>
        <taxon>Oomycota</taxon>
        <taxon>Peronosporomycetes</taxon>
        <taxon>Peronosporales</taxon>
        <taxon>Peronosporaceae</taxon>
        <taxon>Phytophthora</taxon>
    </lineage>
</organism>
<name>A0A8T1GEK7_9STRA</name>
<reference evidence="1" key="1">
    <citation type="submission" date="2018-10" db="EMBL/GenBank/DDBJ databases">
        <title>Effector identification in a new, highly contiguous assembly of the strawberry crown rot pathogen Phytophthora cactorum.</title>
        <authorList>
            <person name="Armitage A.D."/>
            <person name="Nellist C.F."/>
            <person name="Bates H."/>
            <person name="Vickerstaff R.J."/>
            <person name="Harrison R.J."/>
        </authorList>
    </citation>
    <scope>NUCLEOTIDE SEQUENCE</scope>
    <source>
        <strain evidence="1">P415</strain>
    </source>
</reference>
<dbReference type="EMBL" id="RCML01000087">
    <property type="protein sequence ID" value="KAG2992370.1"/>
    <property type="molecule type" value="Genomic_DNA"/>
</dbReference>
<accession>A0A8T1GEK7</accession>
<protein>
    <submittedName>
        <fullName evidence="1">Uncharacterized protein</fullName>
    </submittedName>
</protein>
<comment type="caution">
    <text evidence="1">The sequence shown here is derived from an EMBL/GenBank/DDBJ whole genome shotgun (WGS) entry which is preliminary data.</text>
</comment>
<gene>
    <name evidence="1" type="ORF">PC118_g4590</name>
</gene>
<evidence type="ECO:0000313" key="1">
    <source>
        <dbReference type="EMBL" id="KAG2992370.1"/>
    </source>
</evidence>
<dbReference type="VEuPathDB" id="FungiDB:PC110_g8019"/>
<evidence type="ECO:0000313" key="2">
    <source>
        <dbReference type="Proteomes" id="UP000697107"/>
    </source>
</evidence>
<proteinExistence type="predicted"/>